<dbReference type="Pfam" id="PF02606">
    <property type="entry name" value="LpxK"/>
    <property type="match status" value="1"/>
</dbReference>
<comment type="function">
    <text evidence="1 13">Transfers the gamma-phosphate of ATP to the 4'-position of a tetraacyldisaccharide 1-phosphate intermediate (termed DS-1-P) to form tetraacyldisaccharide 1,4'-bis-phosphate (lipid IVA).</text>
</comment>
<evidence type="ECO:0000256" key="9">
    <source>
        <dbReference type="ARBA" id="ARBA00022777"/>
    </source>
</evidence>
<proteinExistence type="inferred from homology"/>
<organism evidence="14 15">
    <name type="scientific">Carboxylicivirga linearis</name>
    <dbReference type="NCBI Taxonomy" id="1628157"/>
    <lineage>
        <taxon>Bacteria</taxon>
        <taxon>Pseudomonadati</taxon>
        <taxon>Bacteroidota</taxon>
        <taxon>Bacteroidia</taxon>
        <taxon>Marinilabiliales</taxon>
        <taxon>Marinilabiliaceae</taxon>
        <taxon>Carboxylicivirga</taxon>
    </lineage>
</organism>
<dbReference type="HAMAP" id="MF_00409">
    <property type="entry name" value="LpxK"/>
    <property type="match status" value="1"/>
</dbReference>
<keyword evidence="5 13" id="KW-0444">Lipid biosynthesis</keyword>
<evidence type="ECO:0000313" key="14">
    <source>
        <dbReference type="EMBL" id="MBS2098222.1"/>
    </source>
</evidence>
<evidence type="ECO:0000256" key="8">
    <source>
        <dbReference type="ARBA" id="ARBA00022741"/>
    </source>
</evidence>
<keyword evidence="15" id="KW-1185">Reference proteome</keyword>
<dbReference type="PANTHER" id="PTHR42724">
    <property type="entry name" value="TETRAACYLDISACCHARIDE 4'-KINASE"/>
    <property type="match status" value="1"/>
</dbReference>
<keyword evidence="6 13" id="KW-0441">Lipid A biosynthesis</keyword>
<evidence type="ECO:0000256" key="4">
    <source>
        <dbReference type="ARBA" id="ARBA00016436"/>
    </source>
</evidence>
<evidence type="ECO:0000256" key="5">
    <source>
        <dbReference type="ARBA" id="ARBA00022516"/>
    </source>
</evidence>
<name>A0ABS5JTN5_9BACT</name>
<evidence type="ECO:0000256" key="3">
    <source>
        <dbReference type="ARBA" id="ARBA00012071"/>
    </source>
</evidence>
<evidence type="ECO:0000256" key="7">
    <source>
        <dbReference type="ARBA" id="ARBA00022679"/>
    </source>
</evidence>
<dbReference type="GO" id="GO:0009029">
    <property type="term" value="F:lipid-A 4'-kinase activity"/>
    <property type="evidence" value="ECO:0007669"/>
    <property type="project" value="UniProtKB-EC"/>
</dbReference>
<dbReference type="EMBL" id="JAGUCO010000004">
    <property type="protein sequence ID" value="MBS2098222.1"/>
    <property type="molecule type" value="Genomic_DNA"/>
</dbReference>
<keyword evidence="10 13" id="KW-0067">ATP-binding</keyword>
<evidence type="ECO:0000256" key="1">
    <source>
        <dbReference type="ARBA" id="ARBA00002274"/>
    </source>
</evidence>
<comment type="pathway">
    <text evidence="2 13">Glycolipid biosynthesis; lipid IV(A) biosynthesis; lipid IV(A) from (3R)-3-hydroxytetradecanoyl-[acyl-carrier-protein] and UDP-N-acetyl-alpha-D-glucosamine: step 6/6.</text>
</comment>
<evidence type="ECO:0000256" key="12">
    <source>
        <dbReference type="ARBA" id="ARBA00029757"/>
    </source>
</evidence>
<dbReference type="SUPFAM" id="SSF52540">
    <property type="entry name" value="P-loop containing nucleoside triphosphate hydrolases"/>
    <property type="match status" value="1"/>
</dbReference>
<comment type="catalytic activity">
    <reaction evidence="13">
        <text>a lipid A disaccharide + ATP = a lipid IVA + ADP + H(+)</text>
        <dbReference type="Rhea" id="RHEA:67840"/>
        <dbReference type="ChEBI" id="CHEBI:15378"/>
        <dbReference type="ChEBI" id="CHEBI:30616"/>
        <dbReference type="ChEBI" id="CHEBI:176343"/>
        <dbReference type="ChEBI" id="CHEBI:176425"/>
        <dbReference type="ChEBI" id="CHEBI:456216"/>
        <dbReference type="EC" id="2.7.1.130"/>
    </reaction>
</comment>
<comment type="caution">
    <text evidence="14">The sequence shown here is derived from an EMBL/GenBank/DDBJ whole genome shotgun (WGS) entry which is preliminary data.</text>
</comment>
<evidence type="ECO:0000256" key="10">
    <source>
        <dbReference type="ARBA" id="ARBA00022840"/>
    </source>
</evidence>
<dbReference type="NCBIfam" id="TIGR00682">
    <property type="entry name" value="lpxK"/>
    <property type="match status" value="1"/>
</dbReference>
<sequence length="345" mass="39638">MQIRRVLYPFSLLYGAVTSVRNKFFDWGILSSESFDIPIISVGNITVGGTGKTPFTEYLIRLLHKEYQLALLSRGYKRQTKGAFLSSNKSTASDIGDEPFQIKKKFSDVEIVVAEKRLEGIDIIKNQTATEVVLMDDAYQHRYVKPGLSVLVIDYNRPLWNDLPFPAGNLRETKGGQKRADIILVNKCPATLSDEERKKWIKKLKVHTEQKVFFSTITYGSIVDKEGQVVEIDDKTVLALAGIAKPEPFLNYLKLRYSISKELIYPDHHSFTTKDVEKIKEDIRKIIPDGFIVSTEKDCTRLYGLDKEIDEKLVYVPIQLQILFEEEKTLELIIRNYVRDYQKDS</sequence>
<dbReference type="PANTHER" id="PTHR42724:SF1">
    <property type="entry name" value="TETRAACYLDISACCHARIDE 4'-KINASE, MITOCHONDRIAL-RELATED"/>
    <property type="match status" value="1"/>
</dbReference>
<reference evidence="14 15" key="1">
    <citation type="journal article" date="2015" name="Int. J. Syst. Evol. Microbiol.">
        <title>Carboxylicivirga linearis sp. nov., isolated from a sea cucumber culture pond.</title>
        <authorList>
            <person name="Wang F.Q."/>
            <person name="Zhou Y.X."/>
            <person name="Lin X.Z."/>
            <person name="Chen G.J."/>
            <person name="Du Z.J."/>
        </authorList>
    </citation>
    <scope>NUCLEOTIDE SEQUENCE [LARGE SCALE GENOMIC DNA]</scope>
    <source>
        <strain evidence="14 15">FB218</strain>
    </source>
</reference>
<accession>A0ABS5JTN5</accession>
<dbReference type="InterPro" id="IPR027417">
    <property type="entry name" value="P-loop_NTPase"/>
</dbReference>
<dbReference type="RefSeq" id="WP_212215468.1">
    <property type="nucleotide sequence ID" value="NZ_JAGUCO010000004.1"/>
</dbReference>
<evidence type="ECO:0000256" key="2">
    <source>
        <dbReference type="ARBA" id="ARBA00004870"/>
    </source>
</evidence>
<evidence type="ECO:0000256" key="6">
    <source>
        <dbReference type="ARBA" id="ARBA00022556"/>
    </source>
</evidence>
<dbReference type="InterPro" id="IPR003758">
    <property type="entry name" value="LpxK"/>
</dbReference>
<comment type="similarity">
    <text evidence="13">Belongs to the LpxK family.</text>
</comment>
<keyword evidence="9 13" id="KW-0418">Kinase</keyword>
<protein>
    <recommendedName>
        <fullName evidence="4 13">Tetraacyldisaccharide 4'-kinase</fullName>
        <ecNumber evidence="3 13">2.7.1.130</ecNumber>
    </recommendedName>
    <alternativeName>
        <fullName evidence="12 13">Lipid A 4'-kinase</fullName>
    </alternativeName>
</protein>
<keyword evidence="11 13" id="KW-0443">Lipid metabolism</keyword>
<evidence type="ECO:0000256" key="11">
    <source>
        <dbReference type="ARBA" id="ARBA00023098"/>
    </source>
</evidence>
<evidence type="ECO:0000256" key="13">
    <source>
        <dbReference type="HAMAP-Rule" id="MF_00409"/>
    </source>
</evidence>
<gene>
    <name evidence="13 14" type="primary">lpxK</name>
    <name evidence="14" type="ORF">KEM10_08000</name>
</gene>
<keyword evidence="7 13" id="KW-0808">Transferase</keyword>
<dbReference type="Proteomes" id="UP000708576">
    <property type="component" value="Unassembled WGS sequence"/>
</dbReference>
<dbReference type="EC" id="2.7.1.130" evidence="3 13"/>
<keyword evidence="8 13" id="KW-0547">Nucleotide-binding</keyword>
<evidence type="ECO:0000313" key="15">
    <source>
        <dbReference type="Proteomes" id="UP000708576"/>
    </source>
</evidence>
<feature type="binding site" evidence="13">
    <location>
        <begin position="46"/>
        <end position="53"/>
    </location>
    <ligand>
        <name>ATP</name>
        <dbReference type="ChEBI" id="CHEBI:30616"/>
    </ligand>
</feature>